<gene>
    <name evidence="2" type="ORF">F8163_26835</name>
</gene>
<dbReference type="InterPro" id="IPR008966">
    <property type="entry name" value="Adhesion_dom_sf"/>
</dbReference>
<dbReference type="SUPFAM" id="SSF49401">
    <property type="entry name" value="Bacterial adhesins"/>
    <property type="match status" value="1"/>
</dbReference>
<dbReference type="AlphaFoldDB" id="A0A7V7V265"/>
<dbReference type="InterPro" id="IPR047589">
    <property type="entry name" value="DUF11_rpt"/>
</dbReference>
<dbReference type="InterPro" id="IPR051172">
    <property type="entry name" value="Chlamydia_OmcB"/>
</dbReference>
<dbReference type="Proteomes" id="UP000470409">
    <property type="component" value="Unassembled WGS sequence"/>
</dbReference>
<dbReference type="EMBL" id="WBPG01000031">
    <property type="protein sequence ID" value="KAB2439664.1"/>
    <property type="molecule type" value="Genomic_DNA"/>
</dbReference>
<dbReference type="Gene3D" id="2.60.40.740">
    <property type="match status" value="3"/>
</dbReference>
<accession>A0A7V7V265</accession>
<reference evidence="2 3" key="1">
    <citation type="submission" date="2019-10" db="EMBL/GenBank/DDBJ databases">
        <title>Bacillus from the desert of Cuatro Cinegas, Coahuila.</title>
        <authorList>
            <person name="Olmedo-Alvarez G."/>
            <person name="Saldana S."/>
            <person name="Barcelo D."/>
        </authorList>
    </citation>
    <scope>NUCLEOTIDE SEQUENCE [LARGE SCALE GENOMIC DNA]</scope>
    <source>
        <strain evidence="2 3">CH155b_5T</strain>
    </source>
</reference>
<proteinExistence type="predicted"/>
<name>A0A7V7V265_9BACI</name>
<organism evidence="2 3">
    <name type="scientific">Bacillus luti</name>
    <dbReference type="NCBI Taxonomy" id="2026191"/>
    <lineage>
        <taxon>Bacteria</taxon>
        <taxon>Bacillati</taxon>
        <taxon>Bacillota</taxon>
        <taxon>Bacilli</taxon>
        <taxon>Bacillales</taxon>
        <taxon>Bacillaceae</taxon>
        <taxon>Bacillus</taxon>
        <taxon>Bacillus cereus group</taxon>
    </lineage>
</organism>
<dbReference type="PANTHER" id="PTHR34819:SF3">
    <property type="entry name" value="CELL SURFACE PROTEIN"/>
    <property type="match status" value="1"/>
</dbReference>
<dbReference type="NCBIfam" id="TIGR01451">
    <property type="entry name" value="B_ant_repeat"/>
    <property type="match status" value="3"/>
</dbReference>
<comment type="caution">
    <text evidence="2">The sequence shown here is derived from an EMBL/GenBank/DDBJ whole genome shotgun (WGS) entry which is preliminary data.</text>
</comment>
<sequence length="501" mass="51873">MTVNAVPTAGDPSTGIPLGDIPPLGSVTITFQVIIGAAPPSDIINIAGVTADNSEPATSNQVVTTVNHASLVTVKTVSQNFADIGDILTYNVTLVNTGNISADNINFTDPIPNGTTFVPNSVSVNGAPLPGANPALGFNIGSIPPSGFTTVSFQVTVTSIPVPNPTVNIATTTFEFTVVPGQPPVPGNSTSNPVTTQVNNASLTSVKTASQAIASIGDVLTYTVTLTNTGNVPADNTLFTDPIPNGTTLVPNSVTINGVPLPGADPTTGFTLGSIAPGASVIVSFQVTVTSIPVPNPAVNIATTTFDYTVDPNLPPVPGTSPSNPVPVQINSAVLEIIKAVDQSTATLGDILTYTLTITNTGNIPALNVQVTDPIPVETTFINGSVTVNGIPQPSANPNNIIFITSIDPNKSVTIQFRVRITSIPASGLLNNTAIVSYSYVPDPTLPPVFVNNILSNTVTTVVPPAVTINLCPITCHFEKNCSDFFKQQSNFYFNHDKWRN</sequence>
<feature type="domain" description="DUF11" evidence="1">
    <location>
        <begin position="335"/>
        <end position="446"/>
    </location>
</feature>
<protein>
    <submittedName>
        <fullName evidence="2">DUF11 domain-containing protein</fullName>
    </submittedName>
</protein>
<evidence type="ECO:0000313" key="2">
    <source>
        <dbReference type="EMBL" id="KAB2439664.1"/>
    </source>
</evidence>
<feature type="domain" description="DUF11" evidence="1">
    <location>
        <begin position="206"/>
        <end position="313"/>
    </location>
</feature>
<evidence type="ECO:0000259" key="1">
    <source>
        <dbReference type="Pfam" id="PF01345"/>
    </source>
</evidence>
<dbReference type="InterPro" id="IPR001434">
    <property type="entry name" value="OmcB-like_DUF11"/>
</dbReference>
<feature type="domain" description="DUF11" evidence="1">
    <location>
        <begin position="74"/>
        <end position="173"/>
    </location>
</feature>
<dbReference type="PANTHER" id="PTHR34819">
    <property type="entry name" value="LARGE CYSTEINE-RICH PERIPLASMIC PROTEIN OMCB"/>
    <property type="match status" value="1"/>
</dbReference>
<dbReference type="Pfam" id="PF01345">
    <property type="entry name" value="DUF11"/>
    <property type="match status" value="3"/>
</dbReference>
<evidence type="ECO:0000313" key="3">
    <source>
        <dbReference type="Proteomes" id="UP000470409"/>
    </source>
</evidence>